<dbReference type="Proteomes" id="UP000654075">
    <property type="component" value="Unassembled WGS sequence"/>
</dbReference>
<name>A0A813L3H6_POLGL</name>
<dbReference type="Proteomes" id="UP000626109">
    <property type="component" value="Unassembled WGS sequence"/>
</dbReference>
<protein>
    <submittedName>
        <fullName evidence="2">Uncharacterized protein</fullName>
    </submittedName>
</protein>
<evidence type="ECO:0000313" key="4">
    <source>
        <dbReference type="Proteomes" id="UP000654075"/>
    </source>
</evidence>
<organism evidence="2 3">
    <name type="scientific">Polarella glacialis</name>
    <name type="common">Dinoflagellate</name>
    <dbReference type="NCBI Taxonomy" id="89957"/>
    <lineage>
        <taxon>Eukaryota</taxon>
        <taxon>Sar</taxon>
        <taxon>Alveolata</taxon>
        <taxon>Dinophyceae</taxon>
        <taxon>Suessiales</taxon>
        <taxon>Suessiaceae</taxon>
        <taxon>Polarella</taxon>
    </lineage>
</organism>
<dbReference type="AlphaFoldDB" id="A0A813L3H6"/>
<dbReference type="OMA" id="WEVQYLV"/>
<keyword evidence="4" id="KW-1185">Reference proteome</keyword>
<gene>
    <name evidence="1" type="ORF">PGLA1383_LOCUS45288</name>
    <name evidence="2" type="ORF">PGLA2088_LOCUS38710</name>
</gene>
<evidence type="ECO:0000313" key="3">
    <source>
        <dbReference type="Proteomes" id="UP000626109"/>
    </source>
</evidence>
<dbReference type="EMBL" id="CAJNNV010029459">
    <property type="protein sequence ID" value="CAE8628682.1"/>
    <property type="molecule type" value="Genomic_DNA"/>
</dbReference>
<evidence type="ECO:0000313" key="1">
    <source>
        <dbReference type="EMBL" id="CAE8628682.1"/>
    </source>
</evidence>
<sequence length="142" mass="15558">MAEEEDCAVGPHIDVSSIEITPAEECAFEDGLGLVMYFSTDTYLAGYFWRVSYVVDTSKRRKIIDAGSTEPADYAPGSHAMAFSAPSMDIDSVPEDVRRQTNGLLVAALTGPNGEEAMAVNMVVQIREDEGILKRFIFNPME</sequence>
<dbReference type="EMBL" id="CAJNNW010032843">
    <property type="protein sequence ID" value="CAE8715702.1"/>
    <property type="molecule type" value="Genomic_DNA"/>
</dbReference>
<reference evidence="2" key="1">
    <citation type="submission" date="2021-02" db="EMBL/GenBank/DDBJ databases">
        <authorList>
            <person name="Dougan E. K."/>
            <person name="Rhodes N."/>
            <person name="Thang M."/>
            <person name="Chan C."/>
        </authorList>
    </citation>
    <scope>NUCLEOTIDE SEQUENCE</scope>
</reference>
<accession>A0A813L3H6</accession>
<proteinExistence type="predicted"/>
<comment type="caution">
    <text evidence="2">The sequence shown here is derived from an EMBL/GenBank/DDBJ whole genome shotgun (WGS) entry which is preliminary data.</text>
</comment>
<evidence type="ECO:0000313" key="2">
    <source>
        <dbReference type="EMBL" id="CAE8715702.1"/>
    </source>
</evidence>
<dbReference type="OrthoDB" id="203202at2759"/>